<protein>
    <submittedName>
        <fullName evidence="1">Uncharacterized protein</fullName>
    </submittedName>
</protein>
<sequence>MDKKAKSILFKTYWSSQGWKREYETDPVDFEYAKSKGLMFDPISLSMKEVKSNLKSLLNKIEKEKITNGFLSSLSNKRLDWRSALASYFNAKLILEGKREFYRPEIFKYENEDLNVLNFERIKWSGVRHSDLLYNYLDLKLFEKENVSEPTELDIQTFKDILKSINDSENGEYPGKLRDRLKDVMKGSKNERHTIMEILGCCEILEPKSYDRPTTGRHDWAFVEYWRGEDKFNIKIVDEYFGQHVK</sequence>
<proteinExistence type="predicted"/>
<organism evidence="1 2">
    <name type="scientific">Aquimarina amphilecti</name>
    <dbReference type="NCBI Taxonomy" id="1038014"/>
    <lineage>
        <taxon>Bacteria</taxon>
        <taxon>Pseudomonadati</taxon>
        <taxon>Bacteroidota</taxon>
        <taxon>Flavobacteriia</taxon>
        <taxon>Flavobacteriales</taxon>
        <taxon>Flavobacteriaceae</taxon>
        <taxon>Aquimarina</taxon>
    </lineage>
</organism>
<keyword evidence="2" id="KW-1185">Reference proteome</keyword>
<dbReference type="EMBL" id="FOAB01000013">
    <property type="protein sequence ID" value="SEM29040.1"/>
    <property type="molecule type" value="Genomic_DNA"/>
</dbReference>
<dbReference type="RefSeq" id="WP_091412826.1">
    <property type="nucleotide sequence ID" value="NZ_FOAB01000013.1"/>
</dbReference>
<dbReference type="OrthoDB" id="2730767at2"/>
<dbReference type="Proteomes" id="UP000198521">
    <property type="component" value="Unassembled WGS sequence"/>
</dbReference>
<evidence type="ECO:0000313" key="1">
    <source>
        <dbReference type="EMBL" id="SEM29040.1"/>
    </source>
</evidence>
<dbReference type="AlphaFoldDB" id="A0A1H7X5C2"/>
<evidence type="ECO:0000313" key="2">
    <source>
        <dbReference type="Proteomes" id="UP000198521"/>
    </source>
</evidence>
<gene>
    <name evidence="1" type="ORF">SAMN04487910_4641</name>
</gene>
<dbReference type="STRING" id="1038014.SAMN04487910_4641"/>
<name>A0A1H7X5C2_AQUAM</name>
<reference evidence="1 2" key="1">
    <citation type="submission" date="2016-10" db="EMBL/GenBank/DDBJ databases">
        <authorList>
            <person name="de Groot N.N."/>
        </authorList>
    </citation>
    <scope>NUCLEOTIDE SEQUENCE [LARGE SCALE GENOMIC DNA]</scope>
    <source>
        <strain evidence="1 2">DSM 25232</strain>
    </source>
</reference>
<accession>A0A1H7X5C2</accession>